<evidence type="ECO:0000256" key="4">
    <source>
        <dbReference type="ARBA" id="ARBA00022902"/>
    </source>
</evidence>
<dbReference type="SUPFAM" id="SSF54695">
    <property type="entry name" value="POZ domain"/>
    <property type="match status" value="1"/>
</dbReference>
<keyword evidence="5" id="KW-0805">Transcription regulation</keyword>
<feature type="compositionally biased region" description="Polar residues" evidence="9">
    <location>
        <begin position="168"/>
        <end position="181"/>
    </location>
</feature>
<dbReference type="GO" id="GO:0016199">
    <property type="term" value="P:axon midline choice point recognition"/>
    <property type="evidence" value="ECO:0007669"/>
    <property type="project" value="UniProtKB-ARBA"/>
</dbReference>
<feature type="compositionally biased region" description="Low complexity" evidence="9">
    <location>
        <begin position="367"/>
        <end position="376"/>
    </location>
</feature>
<feature type="compositionally biased region" description="Polar residues" evidence="9">
    <location>
        <begin position="487"/>
        <end position="497"/>
    </location>
</feature>
<evidence type="ECO:0000256" key="9">
    <source>
        <dbReference type="SAM" id="MobiDB-lite"/>
    </source>
</evidence>
<dbReference type="GO" id="GO:0005634">
    <property type="term" value="C:nucleus"/>
    <property type="evidence" value="ECO:0007669"/>
    <property type="project" value="UniProtKB-SubCell"/>
</dbReference>
<feature type="domain" description="BTB" evidence="10">
    <location>
        <begin position="38"/>
        <end position="103"/>
    </location>
</feature>
<dbReference type="GO" id="GO:0035167">
    <property type="term" value="P:larval lymph gland hemopoiesis"/>
    <property type="evidence" value="ECO:0007669"/>
    <property type="project" value="UniProtKB-ARBA"/>
</dbReference>
<keyword evidence="7" id="KW-0539">Nucleus</keyword>
<keyword evidence="2" id="KW-0217">Developmental protein</keyword>
<dbReference type="GO" id="GO:0006355">
    <property type="term" value="P:regulation of DNA-templated transcription"/>
    <property type="evidence" value="ECO:0007669"/>
    <property type="project" value="UniProtKB-ARBA"/>
</dbReference>
<dbReference type="CDD" id="cd18315">
    <property type="entry name" value="BTB_POZ_BAB-like"/>
    <property type="match status" value="1"/>
</dbReference>
<evidence type="ECO:0000256" key="5">
    <source>
        <dbReference type="ARBA" id="ARBA00023015"/>
    </source>
</evidence>
<dbReference type="GO" id="GO:0007526">
    <property type="term" value="P:larval somatic muscle development"/>
    <property type="evidence" value="ECO:0007669"/>
    <property type="project" value="UniProtKB-ARBA"/>
</dbReference>
<name>A0ABD2W4F1_9HYME</name>
<evidence type="ECO:0000259" key="10">
    <source>
        <dbReference type="PROSITE" id="PS50097"/>
    </source>
</evidence>
<dbReference type="InterPro" id="IPR011333">
    <property type="entry name" value="SKP1/BTB/POZ_sf"/>
</dbReference>
<dbReference type="InterPro" id="IPR000210">
    <property type="entry name" value="BTB/POZ_dom"/>
</dbReference>
<feature type="region of interest" description="Disordered" evidence="9">
    <location>
        <begin position="168"/>
        <end position="189"/>
    </location>
</feature>
<gene>
    <name evidence="11" type="ORF">TKK_017318</name>
</gene>
<sequence length="661" mass="74435">MQSSIMMETGTDYVLQWPGHPTYVTERFSGLFAKQKMVDLTLICDDEKLKVHKLVMAASSLYFEEILEGDLGDEPVIFFKDLEFSILKAMIEFMYCGETTVSHVNLPSLLNAARLFKVKELESLVEKMVGPNAQDHNDNEKEYPSKDVKRLNCLVSNSDNDIRMSFVNTPRINDDTGNNSEFESEPTYFEDSNSERCLYDDLNIHLNGDIQHISTESSENSSSSSSSTSLECEKERCCDFVANGEISKSNSFDEDIKRVGQCSRVYTHKRRKLRNGVSSTSNNNIKRNSSDKSFSTPQPHLVSGRIDLEEEFSNDEGPVTLETNLDNESSDYTMTFSNESIQSIVGCSISDFCRSNNMFELLNARTTVTSKCSSESTTEDTTEDAEEDDVISPSATPVLRRSVRLHQQENEDNQPRRKRLKKGQLSSKLKLLRRNEKRKNNERRVPDLHAPIPSRKSAVSSRKHSSSRKETTTKPKTLIPNEPPNETMRTTLSSSVSRALWGDRSDIAEDGSDPNDDGIDGLEYSPSTEIPYAVGLLPLRAALEKLQATPDHQPRKTRSSVAASSLNKTYENHNGLKRKFSPIPKKAPLQLPQVQKLQEEQAPQVPPKNECSKENVQRKIRAMTPSTLAVTSRITNMRQRKRSLSEGAKILEDMTVDNQSS</sequence>
<accession>A0ABD2W4F1</accession>
<reference evidence="11 12" key="1">
    <citation type="journal article" date="2024" name="bioRxiv">
        <title>A reference genome for Trichogramma kaykai: A tiny desert-dwelling parasitoid wasp with competing sex-ratio distorters.</title>
        <authorList>
            <person name="Culotta J."/>
            <person name="Lindsey A.R."/>
        </authorList>
    </citation>
    <scope>NUCLEOTIDE SEQUENCE [LARGE SCALE GENOMIC DNA]</scope>
    <source>
        <strain evidence="11 12">KSX58</strain>
    </source>
</reference>
<keyword evidence="6" id="KW-0804">Transcription</keyword>
<dbReference type="GO" id="GO:0045476">
    <property type="term" value="P:nurse cell apoptotic process"/>
    <property type="evidence" value="ECO:0007669"/>
    <property type="project" value="UniProtKB-ARBA"/>
</dbReference>
<dbReference type="EMBL" id="JBJJXI010000137">
    <property type="protein sequence ID" value="KAL3387372.1"/>
    <property type="molecule type" value="Genomic_DNA"/>
</dbReference>
<feature type="region of interest" description="Disordered" evidence="9">
    <location>
        <begin position="367"/>
        <end position="497"/>
    </location>
</feature>
<dbReference type="Proteomes" id="UP001627154">
    <property type="component" value="Unassembled WGS sequence"/>
</dbReference>
<feature type="compositionally biased region" description="Polar residues" evidence="9">
    <location>
        <begin position="559"/>
        <end position="569"/>
    </location>
</feature>
<comment type="subcellular location">
    <subcellularLocation>
        <location evidence="1">Nucleus</location>
    </subcellularLocation>
</comment>
<dbReference type="GO" id="GO:0007464">
    <property type="term" value="P:R3/R4 cell fate commitment"/>
    <property type="evidence" value="ECO:0007669"/>
    <property type="project" value="UniProtKB-ARBA"/>
</dbReference>
<evidence type="ECO:0000256" key="1">
    <source>
        <dbReference type="ARBA" id="ARBA00004123"/>
    </source>
</evidence>
<comment type="caution">
    <text evidence="11">The sequence shown here is derived from an EMBL/GenBank/DDBJ whole genome shotgun (WGS) entry which is preliminary data.</text>
</comment>
<feature type="compositionally biased region" description="Basic and acidic residues" evidence="9">
    <location>
        <begin position="406"/>
        <end position="415"/>
    </location>
</feature>
<feature type="compositionally biased region" description="Polar residues" evidence="9">
    <location>
        <begin position="276"/>
        <end position="298"/>
    </location>
</feature>
<keyword evidence="4" id="KW-0524">Neurogenesis</keyword>
<evidence type="ECO:0000256" key="3">
    <source>
        <dbReference type="ARBA" id="ARBA00022782"/>
    </source>
</evidence>
<dbReference type="GO" id="GO:0045467">
    <property type="term" value="P:R7 cell development"/>
    <property type="evidence" value="ECO:0007669"/>
    <property type="project" value="UniProtKB-ARBA"/>
</dbReference>
<organism evidence="11 12">
    <name type="scientific">Trichogramma kaykai</name>
    <dbReference type="NCBI Taxonomy" id="54128"/>
    <lineage>
        <taxon>Eukaryota</taxon>
        <taxon>Metazoa</taxon>
        <taxon>Ecdysozoa</taxon>
        <taxon>Arthropoda</taxon>
        <taxon>Hexapoda</taxon>
        <taxon>Insecta</taxon>
        <taxon>Pterygota</taxon>
        <taxon>Neoptera</taxon>
        <taxon>Endopterygota</taxon>
        <taxon>Hymenoptera</taxon>
        <taxon>Apocrita</taxon>
        <taxon>Proctotrupomorpha</taxon>
        <taxon>Chalcidoidea</taxon>
        <taxon>Trichogrammatidae</taxon>
        <taxon>Trichogramma</taxon>
    </lineage>
</organism>
<dbReference type="SMART" id="SM00225">
    <property type="entry name" value="BTB"/>
    <property type="match status" value="1"/>
</dbReference>
<evidence type="ECO:0000256" key="2">
    <source>
        <dbReference type="ARBA" id="ARBA00022473"/>
    </source>
</evidence>
<dbReference type="PANTHER" id="PTHR23110:SF111">
    <property type="entry name" value="LONGITUDINALS LACKING PROTEIN, ISOFORMS F_I_K_T"/>
    <property type="match status" value="1"/>
</dbReference>
<evidence type="ECO:0000256" key="8">
    <source>
        <dbReference type="ARBA" id="ARBA00037382"/>
    </source>
</evidence>
<evidence type="ECO:0000313" key="11">
    <source>
        <dbReference type="EMBL" id="KAL3387372.1"/>
    </source>
</evidence>
<protein>
    <recommendedName>
        <fullName evidence="10">BTB domain-containing protein</fullName>
    </recommendedName>
</protein>
<dbReference type="Pfam" id="PF00651">
    <property type="entry name" value="BTB"/>
    <property type="match status" value="1"/>
</dbReference>
<dbReference type="InterPro" id="IPR051095">
    <property type="entry name" value="Dros_DevTransReg"/>
</dbReference>
<feature type="region of interest" description="Disordered" evidence="9">
    <location>
        <begin position="273"/>
        <end position="299"/>
    </location>
</feature>
<comment type="function">
    <text evidence="8">Putative transcription factor required for axon growth and guidance in the central and peripheral nervous systems. Repels CNS axons away from the midline by promoting the expression of the midline repellent sli and its receptor robo.</text>
</comment>
<keyword evidence="12" id="KW-1185">Reference proteome</keyword>
<dbReference type="AlphaFoldDB" id="A0ABD2W4F1"/>
<keyword evidence="3" id="KW-0221">Differentiation</keyword>
<feature type="compositionally biased region" description="Basic and acidic residues" evidence="9">
    <location>
        <begin position="438"/>
        <end position="447"/>
    </location>
</feature>
<dbReference type="Gene3D" id="3.30.710.10">
    <property type="entry name" value="Potassium Channel Kv1.1, Chain A"/>
    <property type="match status" value="1"/>
</dbReference>
<dbReference type="GO" id="GO:0008406">
    <property type="term" value="P:gonad development"/>
    <property type="evidence" value="ECO:0007669"/>
    <property type="project" value="UniProtKB-ARBA"/>
</dbReference>
<feature type="region of interest" description="Disordered" evidence="9">
    <location>
        <begin position="547"/>
        <end position="615"/>
    </location>
</feature>
<proteinExistence type="predicted"/>
<evidence type="ECO:0000256" key="7">
    <source>
        <dbReference type="ARBA" id="ARBA00023242"/>
    </source>
</evidence>
<dbReference type="GO" id="GO:0048813">
    <property type="term" value="P:dendrite morphogenesis"/>
    <property type="evidence" value="ECO:0007669"/>
    <property type="project" value="UniProtKB-ARBA"/>
</dbReference>
<dbReference type="PROSITE" id="PS50097">
    <property type="entry name" value="BTB"/>
    <property type="match status" value="1"/>
</dbReference>
<feature type="compositionally biased region" description="Acidic residues" evidence="9">
    <location>
        <begin position="377"/>
        <end position="390"/>
    </location>
</feature>
<evidence type="ECO:0000313" key="12">
    <source>
        <dbReference type="Proteomes" id="UP001627154"/>
    </source>
</evidence>
<evidence type="ECO:0000256" key="6">
    <source>
        <dbReference type="ARBA" id="ARBA00023163"/>
    </source>
</evidence>
<dbReference type="PANTHER" id="PTHR23110">
    <property type="entry name" value="BTB DOMAIN TRANSCRIPTION FACTOR"/>
    <property type="match status" value="1"/>
</dbReference>